<proteinExistence type="predicted"/>
<dbReference type="EMBL" id="CAEZUS010000001">
    <property type="protein sequence ID" value="CAB4600224.1"/>
    <property type="molecule type" value="Genomic_DNA"/>
</dbReference>
<keyword evidence="1" id="KW-0547">Nucleotide-binding</keyword>
<keyword evidence="2" id="KW-0067">ATP-binding</keyword>
<dbReference type="GO" id="GO:0043138">
    <property type="term" value="F:3'-5' DNA helicase activity"/>
    <property type="evidence" value="ECO:0007669"/>
    <property type="project" value="TreeGrafter"/>
</dbReference>
<evidence type="ECO:0000256" key="2">
    <source>
        <dbReference type="ARBA" id="ARBA00022840"/>
    </source>
</evidence>
<dbReference type="AlphaFoldDB" id="A0A6J6GM49"/>
<sequence>MLRPLKLKIQQVAQPAGPAAAELPIASVWVDSGISTLNEPFSYLIPEKLSSQIQIGSRVQVPFKDKHLEGIVIARTAENSEPRELKSIYKLLGDFPVASIETLEIIKLTADYWGGSPYDVIRSAIPPRVAAAEKNLVGSKTQISFNLEAEAIFHLLPPKKDSISALMDLLEKSKAPGAKLVIVPTARDLNHLETGLKLAGIEYKSLDSNLPRADRYRSFLEVSQGQATLVIGMRAAIFAPIPNLTEIYLHQENSEHYYERRMPHWNAREVAWLRSKLTNLKLHLLGYVPSLDVAIDIEAKEISYRAKQERISVLAQASSNGELIPTRIYQLVRKALAAGPILFIVPAKGYATAISCAKCRNIALCECSGKLTKSSAKSEPTCVLCSKKFPNWKCGWCGEAKIFLTSRGIERFAEEIGRSFPNQLVIQSTANDSRDYVGAEPALVISTPGVEPVAKDGYSAVVILQVDRFLSSSASNGVERAYSNFFAAGALISETGTVALVHDDGAPITSALTTWNPATISKREIEQRIALQLPPITNAVLVFAESTELLRLKRALESAKQDTRAPKSLRVYGPTTHAIDGTKITLLVEPAELEELVSLLREINKRRAISKKPLLSYRVNPYSLD</sequence>
<evidence type="ECO:0000256" key="1">
    <source>
        <dbReference type="ARBA" id="ARBA00022741"/>
    </source>
</evidence>
<protein>
    <submittedName>
        <fullName evidence="5">Unannotated protein</fullName>
    </submittedName>
</protein>
<dbReference type="InterPro" id="IPR027417">
    <property type="entry name" value="P-loop_NTPase"/>
</dbReference>
<evidence type="ECO:0000256" key="3">
    <source>
        <dbReference type="ARBA" id="ARBA00023125"/>
    </source>
</evidence>
<organism evidence="5">
    <name type="scientific">freshwater metagenome</name>
    <dbReference type="NCBI Taxonomy" id="449393"/>
    <lineage>
        <taxon>unclassified sequences</taxon>
        <taxon>metagenomes</taxon>
        <taxon>ecological metagenomes</taxon>
    </lineage>
</organism>
<reference evidence="5" key="1">
    <citation type="submission" date="2020-05" db="EMBL/GenBank/DDBJ databases">
        <authorList>
            <person name="Chiriac C."/>
            <person name="Salcher M."/>
            <person name="Ghai R."/>
            <person name="Kavagutti S V."/>
        </authorList>
    </citation>
    <scope>NUCLEOTIDE SEQUENCE</scope>
</reference>
<dbReference type="GO" id="GO:0006270">
    <property type="term" value="P:DNA replication initiation"/>
    <property type="evidence" value="ECO:0007669"/>
    <property type="project" value="TreeGrafter"/>
</dbReference>
<dbReference type="GO" id="GO:0005524">
    <property type="term" value="F:ATP binding"/>
    <property type="evidence" value="ECO:0007669"/>
    <property type="project" value="UniProtKB-KW"/>
</dbReference>
<dbReference type="GO" id="GO:0006302">
    <property type="term" value="P:double-strand break repair"/>
    <property type="evidence" value="ECO:0007669"/>
    <property type="project" value="TreeGrafter"/>
</dbReference>
<keyword evidence="3" id="KW-0238">DNA-binding</keyword>
<name>A0A6J6GM49_9ZZZZ</name>
<feature type="domain" description="Primosomal protein N' 3' DNA-binding" evidence="4">
    <location>
        <begin position="33"/>
        <end position="126"/>
    </location>
</feature>
<evidence type="ECO:0000313" key="5">
    <source>
        <dbReference type="EMBL" id="CAB4600224.1"/>
    </source>
</evidence>
<dbReference type="Gene3D" id="3.40.50.300">
    <property type="entry name" value="P-loop containing nucleotide triphosphate hydrolases"/>
    <property type="match status" value="1"/>
</dbReference>
<dbReference type="PANTHER" id="PTHR30580">
    <property type="entry name" value="PRIMOSOMAL PROTEIN N"/>
    <property type="match status" value="1"/>
</dbReference>
<dbReference type="InterPro" id="IPR042115">
    <property type="entry name" value="PriA_3primeBD_sf"/>
</dbReference>
<gene>
    <name evidence="5" type="ORF">UFOPK1852_00002</name>
</gene>
<dbReference type="PANTHER" id="PTHR30580:SF0">
    <property type="entry name" value="PRIMOSOMAL PROTEIN N"/>
    <property type="match status" value="1"/>
</dbReference>
<dbReference type="InterPro" id="IPR041222">
    <property type="entry name" value="PriA_3primeBD"/>
</dbReference>
<evidence type="ECO:0000259" key="4">
    <source>
        <dbReference type="Pfam" id="PF17764"/>
    </source>
</evidence>
<dbReference type="Pfam" id="PF17764">
    <property type="entry name" value="PriA_3primeBD"/>
    <property type="match status" value="1"/>
</dbReference>
<dbReference type="GO" id="GO:0003677">
    <property type="term" value="F:DNA binding"/>
    <property type="evidence" value="ECO:0007669"/>
    <property type="project" value="UniProtKB-KW"/>
</dbReference>
<dbReference type="GO" id="GO:0006310">
    <property type="term" value="P:DNA recombination"/>
    <property type="evidence" value="ECO:0007669"/>
    <property type="project" value="TreeGrafter"/>
</dbReference>
<accession>A0A6J6GM49</accession>
<dbReference type="Gene3D" id="3.40.1440.60">
    <property type="entry name" value="PriA, 3(prime) DNA-binding domain"/>
    <property type="match status" value="1"/>
</dbReference>